<dbReference type="PANTHER" id="PTHR43806">
    <property type="entry name" value="PEPTIDASE S8"/>
    <property type="match status" value="1"/>
</dbReference>
<evidence type="ECO:0000313" key="8">
    <source>
        <dbReference type="Proteomes" id="UP000244069"/>
    </source>
</evidence>
<dbReference type="PANTHER" id="PTHR43806:SF11">
    <property type="entry name" value="CEREVISIN-RELATED"/>
    <property type="match status" value="1"/>
</dbReference>
<evidence type="ECO:0000259" key="6">
    <source>
        <dbReference type="Pfam" id="PF00082"/>
    </source>
</evidence>
<dbReference type="RefSeq" id="WP_244641190.1">
    <property type="nucleotide sequence ID" value="NZ_BMEZ01000058.1"/>
</dbReference>
<dbReference type="InterPro" id="IPR000209">
    <property type="entry name" value="Peptidase_S8/S53_dom"/>
</dbReference>
<dbReference type="AlphaFoldDB" id="A0A2T6ADK4"/>
<proteinExistence type="inferred from homology"/>
<dbReference type="Proteomes" id="UP000244069">
    <property type="component" value="Unassembled WGS sequence"/>
</dbReference>
<comment type="caution">
    <text evidence="7">The sequence shown here is derived from an EMBL/GenBank/DDBJ whole genome shotgun (WGS) entry which is preliminary data.</text>
</comment>
<comment type="similarity">
    <text evidence="1">Belongs to the peptidase S8 family.</text>
</comment>
<protein>
    <submittedName>
        <fullName evidence="7">Subtilase family protein</fullName>
    </submittedName>
</protein>
<keyword evidence="8" id="KW-1185">Reference proteome</keyword>
<evidence type="ECO:0000256" key="1">
    <source>
        <dbReference type="ARBA" id="ARBA00011073"/>
    </source>
</evidence>
<evidence type="ECO:0000256" key="2">
    <source>
        <dbReference type="ARBA" id="ARBA00022670"/>
    </source>
</evidence>
<dbReference type="InterPro" id="IPR050131">
    <property type="entry name" value="Peptidase_S8_subtilisin-like"/>
</dbReference>
<keyword evidence="3" id="KW-0378">Hydrolase</keyword>
<name>A0A2T6ADK4_9RHOB</name>
<dbReference type="InterPro" id="IPR036852">
    <property type="entry name" value="Peptidase_S8/S53_dom_sf"/>
</dbReference>
<dbReference type="InterPro" id="IPR034074">
    <property type="entry name" value="Y4bN_pept_dom"/>
</dbReference>
<evidence type="ECO:0000256" key="5">
    <source>
        <dbReference type="SAM" id="MobiDB-lite"/>
    </source>
</evidence>
<dbReference type="Gene3D" id="3.40.50.200">
    <property type="entry name" value="Peptidase S8/S53 domain"/>
    <property type="match status" value="1"/>
</dbReference>
<dbReference type="GO" id="GO:0006508">
    <property type="term" value="P:proteolysis"/>
    <property type="evidence" value="ECO:0007669"/>
    <property type="project" value="UniProtKB-KW"/>
</dbReference>
<dbReference type="GO" id="GO:0004252">
    <property type="term" value="F:serine-type endopeptidase activity"/>
    <property type="evidence" value="ECO:0007669"/>
    <property type="project" value="InterPro"/>
</dbReference>
<keyword evidence="4" id="KW-0720">Serine protease</keyword>
<dbReference type="CDD" id="cd04847">
    <property type="entry name" value="Peptidases_S8_Subtilisin_like_2"/>
    <property type="match status" value="1"/>
</dbReference>
<feature type="region of interest" description="Disordered" evidence="5">
    <location>
        <begin position="14"/>
        <end position="35"/>
    </location>
</feature>
<feature type="domain" description="Peptidase S8/S53" evidence="6">
    <location>
        <begin position="263"/>
        <end position="570"/>
    </location>
</feature>
<evidence type="ECO:0000256" key="4">
    <source>
        <dbReference type="ARBA" id="ARBA00022825"/>
    </source>
</evidence>
<keyword evidence="2" id="KW-0645">Protease</keyword>
<dbReference type="EMBL" id="QBKN01000026">
    <property type="protein sequence ID" value="PTX41889.1"/>
    <property type="molecule type" value="Genomic_DNA"/>
</dbReference>
<sequence length="776" mass="85253">MPRHQHLPLLRLPETMERRKTGFPGPIPSRDGGYGGRVRRQVEEAVRTQQESRPPQFVDPSLILRVQMQGMLLEEDWEALGLTLLSSDEDRNIVLFSSEGDLSAFLQRLEAYDGPVPEGQRGRRYEGFVTRIEDVGTLTPRDRLGIRFREAGFSEADDLVSNEAYTVDIELWDFGGRPARERKAREIEDFITGSDAEVFDVYIGPSITMMRVRAPGRVLRPLLAVPEVAFIDLPPEPDLEASDFVQMTLEDAPEILPPEAGAPVIGVLDSGLNEHPFLEGLVAERRAFPAELGTADVWGHGTRVGGVALFGDLRDRLRDGRLQPAGQLVSAKVVQDSGAFYERRTLPRQMREAITQLHRDHNCRLFVISLGDVRARNEPGRVGPWAATLDELARELDVLIFVSAGNRAPRGGSSVEQAITEYPAYLLEAANRLCEPAGASNVITVGALANGTGLGARHERDAHIRPITQALEPSPFSRSGPGAGGIRKPDFADIGGTLVFDAPSARLQSAPHIPEAGVITLNHEFTRQLLTSGMGTSYAAPLLANKAAELLRLFPTASANLIRALLAGASSVPDACARRLAGMDAADQARVCGHGMVDTLRAAYSDDHRVVLYAEDRLSINHFAVYRVPVPLEFQGNGRRTIRVSLAFDPPVRRTRAEYIGTKMNFRLLRGCPSAEVFSHFRSRTADEGDPPNIPNRFKCGLEPGPNSRDGQTLQTAAKTFVQDTSGYGDEYFLVVRCAGGWAEPQEVAQNFSVVVELEHQPAVRLYARLQQRVRV</sequence>
<dbReference type="SUPFAM" id="SSF52743">
    <property type="entry name" value="Subtilisin-like"/>
    <property type="match status" value="1"/>
</dbReference>
<gene>
    <name evidence="7" type="ORF">C8N44_12656</name>
</gene>
<evidence type="ECO:0000313" key="7">
    <source>
        <dbReference type="EMBL" id="PTX41889.1"/>
    </source>
</evidence>
<organism evidence="7 8">
    <name type="scientific">Allosediminivita pacifica</name>
    <dbReference type="NCBI Taxonomy" id="1267769"/>
    <lineage>
        <taxon>Bacteria</taxon>
        <taxon>Pseudomonadati</taxon>
        <taxon>Pseudomonadota</taxon>
        <taxon>Alphaproteobacteria</taxon>
        <taxon>Rhodobacterales</taxon>
        <taxon>Paracoccaceae</taxon>
        <taxon>Allosediminivita</taxon>
    </lineage>
</organism>
<dbReference type="Pfam" id="PF00082">
    <property type="entry name" value="Peptidase_S8"/>
    <property type="match status" value="1"/>
</dbReference>
<evidence type="ECO:0000256" key="3">
    <source>
        <dbReference type="ARBA" id="ARBA00022801"/>
    </source>
</evidence>
<reference evidence="7 8" key="1">
    <citation type="submission" date="2018-04" db="EMBL/GenBank/DDBJ databases">
        <title>Genomic Encyclopedia of Archaeal and Bacterial Type Strains, Phase II (KMG-II): from individual species to whole genera.</title>
        <authorList>
            <person name="Goeker M."/>
        </authorList>
    </citation>
    <scope>NUCLEOTIDE SEQUENCE [LARGE SCALE GENOMIC DNA]</scope>
    <source>
        <strain evidence="7 8">DSM 29329</strain>
    </source>
</reference>
<accession>A0A2T6ADK4</accession>